<dbReference type="KEGG" id="bsen:DP114_25500"/>
<dbReference type="AlphaFoldDB" id="A0A856ML22"/>
<sequence>MGETTAGATTGRHVMFLPFPPKAALGTPRSRHNGQSSPLGLLPPADFGGTPTPFGFASRLGRETLSVCVAPPMPAARLRLSGLVATTRLTRARHNSWQRWSHQIPLSGNTHQVLAPSGFTSRLRRETRLQRWIHRKAQLLAGLAPSGNARRLRR</sequence>
<gene>
    <name evidence="1" type="ORF">DP114_25500</name>
</gene>
<evidence type="ECO:0000313" key="1">
    <source>
        <dbReference type="EMBL" id="QDL10814.1"/>
    </source>
</evidence>
<name>A0A856ML22_9CYAN</name>
<evidence type="ECO:0000313" key="2">
    <source>
        <dbReference type="Proteomes" id="UP000503129"/>
    </source>
</evidence>
<proteinExistence type="predicted"/>
<dbReference type="EMBL" id="CP030118">
    <property type="protein sequence ID" value="QDL10814.1"/>
    <property type="molecule type" value="Genomic_DNA"/>
</dbReference>
<reference evidence="1 2" key="1">
    <citation type="submission" date="2018-06" db="EMBL/GenBank/DDBJ databases">
        <title>Comparative genomics of Brasilonema spp. strains.</title>
        <authorList>
            <person name="Alvarenga D.O."/>
            <person name="Fiore M.F."/>
            <person name="Varani A.M."/>
        </authorList>
    </citation>
    <scope>NUCLEOTIDE SEQUENCE [LARGE SCALE GENOMIC DNA]</scope>
    <source>
        <strain evidence="1 2">CENA114</strain>
    </source>
</reference>
<accession>A0A856ML22</accession>
<organism evidence="1 2">
    <name type="scientific">Brasilonema sennae CENA114</name>
    <dbReference type="NCBI Taxonomy" id="415709"/>
    <lineage>
        <taxon>Bacteria</taxon>
        <taxon>Bacillati</taxon>
        <taxon>Cyanobacteriota</taxon>
        <taxon>Cyanophyceae</taxon>
        <taxon>Nostocales</taxon>
        <taxon>Scytonemataceae</taxon>
        <taxon>Brasilonema</taxon>
        <taxon>Bromeliae group (in: Brasilonema)</taxon>
    </lineage>
</organism>
<keyword evidence="2" id="KW-1185">Reference proteome</keyword>
<protein>
    <submittedName>
        <fullName evidence="1">Uncharacterized protein</fullName>
    </submittedName>
</protein>
<dbReference type="Proteomes" id="UP000503129">
    <property type="component" value="Chromosome"/>
</dbReference>